<dbReference type="RefSeq" id="WP_336545780.1">
    <property type="nucleotide sequence ID" value="NZ_JBBBDM010000009.1"/>
</dbReference>
<feature type="transmembrane region" description="Helical" evidence="7">
    <location>
        <begin position="259"/>
        <end position="283"/>
    </location>
</feature>
<protein>
    <submittedName>
        <fullName evidence="9">Multidrug effflux MFS transporter</fullName>
    </submittedName>
</protein>
<dbReference type="CDD" id="cd17320">
    <property type="entry name" value="MFS_MdfA_MDR_like"/>
    <property type="match status" value="1"/>
</dbReference>
<feature type="transmembrane region" description="Helical" evidence="7">
    <location>
        <begin position="349"/>
        <end position="370"/>
    </location>
</feature>
<comment type="subcellular location">
    <subcellularLocation>
        <location evidence="1">Membrane</location>
        <topology evidence="1">Multi-pass membrane protein</topology>
    </subcellularLocation>
</comment>
<dbReference type="InterPro" id="IPR020846">
    <property type="entry name" value="MFS_dom"/>
</dbReference>
<evidence type="ECO:0000256" key="6">
    <source>
        <dbReference type="SAM" id="MobiDB-lite"/>
    </source>
</evidence>
<feature type="transmembrane region" description="Helical" evidence="7">
    <location>
        <begin position="149"/>
        <end position="166"/>
    </location>
</feature>
<dbReference type="PANTHER" id="PTHR23502:SF132">
    <property type="entry name" value="POLYAMINE TRANSPORTER 2-RELATED"/>
    <property type="match status" value="1"/>
</dbReference>
<feature type="compositionally biased region" description="Basic and acidic residues" evidence="6">
    <location>
        <begin position="9"/>
        <end position="19"/>
    </location>
</feature>
<feature type="transmembrane region" description="Helical" evidence="7">
    <location>
        <begin position="208"/>
        <end position="228"/>
    </location>
</feature>
<accession>A0ABU8H5W5</accession>
<name>A0ABU8H5W5_9SPHN</name>
<feature type="domain" description="Major facilitator superfamily (MFS) profile" evidence="8">
    <location>
        <begin position="53"/>
        <end position="436"/>
    </location>
</feature>
<evidence type="ECO:0000259" key="8">
    <source>
        <dbReference type="PROSITE" id="PS50850"/>
    </source>
</evidence>
<gene>
    <name evidence="9" type="ORF">V8201_14975</name>
</gene>
<evidence type="ECO:0000256" key="4">
    <source>
        <dbReference type="ARBA" id="ARBA00022989"/>
    </source>
</evidence>
<feature type="region of interest" description="Disordered" evidence="6">
    <location>
        <begin position="1"/>
        <end position="45"/>
    </location>
</feature>
<sequence>MLQCGNSRCRPDIRGRPEPAPDQGLGLAAQPHRVDSRAMTDTPSSAGMAPREFVAFIAAVMAVNALGVDLMLPALADIGRDLMVTEANHRQWVVTVYMVGFGIGQLVYGPLADRYGRRPVLVATLAGFIAASVFAAGSASFAALLGARLLQGLMSASTRVLAVAIVRDRESGRQMARTMSVAQMIFFIVPIMAPTLGQGLLAFGPWRVIFYGLAVFAAVVLAWSSLRLGETLPVARRRPLSLANLAGSYRLTLTNRYSVGYALAASLTFGGIIAFVSSAQQIFVEEFGAGRRFTLLFAACAFSMGLASFANSRLVERLGTRLISQSAVLALIALSVIHVAIILSGHETLVSFMILQASSMTCIGLCGSNFGAMAMEPVGHIAGSASSVQGFITSIGAVLVGSAIGQSYAGTTLPLAIGYLGIGVAVLALVWVVEKGELFRPRMAEGA</sequence>
<proteinExistence type="predicted"/>
<dbReference type="InterPro" id="IPR036259">
    <property type="entry name" value="MFS_trans_sf"/>
</dbReference>
<keyword evidence="2" id="KW-0813">Transport</keyword>
<dbReference type="Gene3D" id="1.20.1720.10">
    <property type="entry name" value="Multidrug resistance protein D"/>
    <property type="match status" value="1"/>
</dbReference>
<dbReference type="PANTHER" id="PTHR23502">
    <property type="entry name" value="MAJOR FACILITATOR SUPERFAMILY"/>
    <property type="match status" value="1"/>
</dbReference>
<feature type="transmembrane region" description="Helical" evidence="7">
    <location>
        <begin position="53"/>
        <end position="72"/>
    </location>
</feature>
<keyword evidence="4 7" id="KW-1133">Transmembrane helix</keyword>
<feature type="transmembrane region" description="Helical" evidence="7">
    <location>
        <begin position="120"/>
        <end position="143"/>
    </location>
</feature>
<feature type="transmembrane region" description="Helical" evidence="7">
    <location>
        <begin position="415"/>
        <end position="433"/>
    </location>
</feature>
<feature type="transmembrane region" description="Helical" evidence="7">
    <location>
        <begin position="322"/>
        <end position="343"/>
    </location>
</feature>
<reference evidence="9 10" key="1">
    <citation type="journal article" date="2013" name="Int. J. Syst. Evol. Microbiol.">
        <title>Sphingomonas kyungheensis sp. nov., a bacterium with ginsenoside-converting activity isolated from soil of a ginseng field.</title>
        <authorList>
            <person name="Son H.M."/>
            <person name="Yang J.E."/>
            <person name="Park Y."/>
            <person name="Han C.K."/>
            <person name="Kim S.G."/>
            <person name="Kook M."/>
            <person name="Yi T.H."/>
        </authorList>
    </citation>
    <scope>NUCLEOTIDE SEQUENCE [LARGE SCALE GENOMIC DNA]</scope>
    <source>
        <strain evidence="9 10">LMG 26582</strain>
    </source>
</reference>
<evidence type="ECO:0000313" key="9">
    <source>
        <dbReference type="EMBL" id="MEI5688392.1"/>
    </source>
</evidence>
<dbReference type="InterPro" id="IPR011701">
    <property type="entry name" value="MFS"/>
</dbReference>
<feature type="transmembrane region" description="Helical" evidence="7">
    <location>
        <begin position="92"/>
        <end position="108"/>
    </location>
</feature>
<keyword evidence="3 7" id="KW-0812">Transmembrane</keyword>
<feature type="transmembrane region" description="Helical" evidence="7">
    <location>
        <begin position="289"/>
        <end position="310"/>
    </location>
</feature>
<evidence type="ECO:0000256" key="2">
    <source>
        <dbReference type="ARBA" id="ARBA00022448"/>
    </source>
</evidence>
<comment type="caution">
    <text evidence="9">The sequence shown here is derived from an EMBL/GenBank/DDBJ whole genome shotgun (WGS) entry which is preliminary data.</text>
</comment>
<keyword evidence="10" id="KW-1185">Reference proteome</keyword>
<dbReference type="Pfam" id="PF07690">
    <property type="entry name" value="MFS_1"/>
    <property type="match status" value="1"/>
</dbReference>
<dbReference type="EMBL" id="JBBBDM010000009">
    <property type="protein sequence ID" value="MEI5688392.1"/>
    <property type="molecule type" value="Genomic_DNA"/>
</dbReference>
<dbReference type="PROSITE" id="PS50850">
    <property type="entry name" value="MFS"/>
    <property type="match status" value="1"/>
</dbReference>
<evidence type="ECO:0000256" key="5">
    <source>
        <dbReference type="ARBA" id="ARBA00023136"/>
    </source>
</evidence>
<dbReference type="SUPFAM" id="SSF103473">
    <property type="entry name" value="MFS general substrate transporter"/>
    <property type="match status" value="1"/>
</dbReference>
<keyword evidence="5 7" id="KW-0472">Membrane</keyword>
<evidence type="ECO:0000256" key="3">
    <source>
        <dbReference type="ARBA" id="ARBA00022692"/>
    </source>
</evidence>
<organism evidence="9 10">
    <name type="scientific">Sphingomonas kyungheensis</name>
    <dbReference type="NCBI Taxonomy" id="1069987"/>
    <lineage>
        <taxon>Bacteria</taxon>
        <taxon>Pseudomonadati</taxon>
        <taxon>Pseudomonadota</taxon>
        <taxon>Alphaproteobacteria</taxon>
        <taxon>Sphingomonadales</taxon>
        <taxon>Sphingomonadaceae</taxon>
        <taxon>Sphingomonas</taxon>
    </lineage>
</organism>
<feature type="transmembrane region" description="Helical" evidence="7">
    <location>
        <begin position="178"/>
        <end position="196"/>
    </location>
</feature>
<evidence type="ECO:0000313" key="10">
    <source>
        <dbReference type="Proteomes" id="UP001367771"/>
    </source>
</evidence>
<dbReference type="Proteomes" id="UP001367771">
    <property type="component" value="Unassembled WGS sequence"/>
</dbReference>
<evidence type="ECO:0000256" key="1">
    <source>
        <dbReference type="ARBA" id="ARBA00004141"/>
    </source>
</evidence>
<evidence type="ECO:0000256" key="7">
    <source>
        <dbReference type="SAM" id="Phobius"/>
    </source>
</evidence>